<dbReference type="PANTHER" id="PTHR46623">
    <property type="entry name" value="CARBOXYMETHYLENEBUTENOLIDASE-RELATED"/>
    <property type="match status" value="1"/>
</dbReference>
<dbReference type="InterPro" id="IPR029058">
    <property type="entry name" value="AB_hydrolase_fold"/>
</dbReference>
<dbReference type="InterPro" id="IPR002925">
    <property type="entry name" value="Dienelactn_hydro"/>
</dbReference>
<dbReference type="GO" id="GO:0016787">
    <property type="term" value="F:hydrolase activity"/>
    <property type="evidence" value="ECO:0007669"/>
    <property type="project" value="UniProtKB-KW"/>
</dbReference>
<gene>
    <name evidence="3" type="ORF">FH969_10360</name>
</gene>
<dbReference type="InterPro" id="IPR051049">
    <property type="entry name" value="Dienelactone_hydrolase-like"/>
</dbReference>
<keyword evidence="4" id="KW-1185">Reference proteome</keyword>
<sequence>MSTPSTPSSPGAASAPADDIASIPTPDGELPVRLYLPSSGTGPGLVLVQEIFGVSRYVEARAADLAALGYVVAVPELYWRIGLAATPEDGDIQDVLGAGMSAAERLGLEHAVADTDRTLAWLPTHPAVTGPVGLIGFCFGGGVAFAVAAARAADPDAADPAVLVSYYGSSIPAQAEADAERAGAVTVPSLHHWGEVDAFIPGEAQEATRAVLDGEHPLEWFTYPGANHAFDNPHPAFHHADASALAWERTKAFLAAHLPVA</sequence>
<dbReference type="Proteomes" id="UP000313849">
    <property type="component" value="Unassembled WGS sequence"/>
</dbReference>
<feature type="domain" description="Dienelactone hydrolase" evidence="2">
    <location>
        <begin position="32"/>
        <end position="257"/>
    </location>
</feature>
<evidence type="ECO:0000256" key="1">
    <source>
        <dbReference type="SAM" id="MobiDB-lite"/>
    </source>
</evidence>
<protein>
    <submittedName>
        <fullName evidence="3">Dienelactone hydrolase family protein</fullName>
    </submittedName>
</protein>
<dbReference type="RefSeq" id="WP_108719793.1">
    <property type="nucleotide sequence ID" value="NZ_DAMDJA010000013.1"/>
</dbReference>
<comment type="caution">
    <text evidence="3">The sequence shown here is derived from an EMBL/GenBank/DDBJ whole genome shotgun (WGS) entry which is preliminary data.</text>
</comment>
<evidence type="ECO:0000313" key="4">
    <source>
        <dbReference type="Proteomes" id="UP000313849"/>
    </source>
</evidence>
<accession>A0A5C5B9I2</accession>
<name>A0A5C5B9I2_9MICO</name>
<dbReference type="Gene3D" id="3.40.50.1820">
    <property type="entry name" value="alpha/beta hydrolase"/>
    <property type="match status" value="1"/>
</dbReference>
<evidence type="ECO:0000259" key="2">
    <source>
        <dbReference type="Pfam" id="PF01738"/>
    </source>
</evidence>
<organism evidence="3 4">
    <name type="scientific">Miniimonas arenae</name>
    <dbReference type="NCBI Taxonomy" id="676201"/>
    <lineage>
        <taxon>Bacteria</taxon>
        <taxon>Bacillati</taxon>
        <taxon>Actinomycetota</taxon>
        <taxon>Actinomycetes</taxon>
        <taxon>Micrococcales</taxon>
        <taxon>Beutenbergiaceae</taxon>
        <taxon>Miniimonas</taxon>
    </lineage>
</organism>
<evidence type="ECO:0000313" key="3">
    <source>
        <dbReference type="EMBL" id="TNU73613.1"/>
    </source>
</evidence>
<dbReference type="SUPFAM" id="SSF53474">
    <property type="entry name" value="alpha/beta-Hydrolases"/>
    <property type="match status" value="1"/>
</dbReference>
<proteinExistence type="predicted"/>
<dbReference type="AlphaFoldDB" id="A0A5C5B9I2"/>
<dbReference type="Pfam" id="PF01738">
    <property type="entry name" value="DLH"/>
    <property type="match status" value="1"/>
</dbReference>
<reference evidence="3 4" key="1">
    <citation type="submission" date="2019-06" db="EMBL/GenBank/DDBJ databases">
        <title>Draft genome sequence of Miniimonas arenae KCTC 19750T isolated from sea sand.</title>
        <authorList>
            <person name="Park S.-J."/>
        </authorList>
    </citation>
    <scope>NUCLEOTIDE SEQUENCE [LARGE SCALE GENOMIC DNA]</scope>
    <source>
        <strain evidence="3 4">KCTC 19750</strain>
    </source>
</reference>
<dbReference type="OrthoDB" id="3208682at2"/>
<feature type="region of interest" description="Disordered" evidence="1">
    <location>
        <begin position="1"/>
        <end position="22"/>
    </location>
</feature>
<keyword evidence="3" id="KW-0378">Hydrolase</keyword>
<dbReference type="PANTHER" id="PTHR46623:SF6">
    <property type="entry name" value="ALPHA_BETA-HYDROLASES SUPERFAMILY PROTEIN"/>
    <property type="match status" value="1"/>
</dbReference>
<dbReference type="EMBL" id="VENP01000038">
    <property type="protein sequence ID" value="TNU73613.1"/>
    <property type="molecule type" value="Genomic_DNA"/>
</dbReference>